<comment type="caution">
    <text evidence="1">The sequence shown here is derived from an EMBL/GenBank/DDBJ whole genome shotgun (WGS) entry which is preliminary data.</text>
</comment>
<gene>
    <name evidence="1" type="ORF">L6452_21974</name>
</gene>
<evidence type="ECO:0000313" key="2">
    <source>
        <dbReference type="Proteomes" id="UP001055879"/>
    </source>
</evidence>
<sequence length="106" mass="12184">MQIQPLDPHPLNQTAKSVLHLFRTAYIKVRPTIVSKRIQARTYCLSEDILQIQNPKKGNNTRLLNELLIPIRECREMRGDSLLSKCGRNSKLIGGRNCHRKHVEDG</sequence>
<organism evidence="1 2">
    <name type="scientific">Arctium lappa</name>
    <name type="common">Greater burdock</name>
    <name type="synonym">Lappa major</name>
    <dbReference type="NCBI Taxonomy" id="4217"/>
    <lineage>
        <taxon>Eukaryota</taxon>
        <taxon>Viridiplantae</taxon>
        <taxon>Streptophyta</taxon>
        <taxon>Embryophyta</taxon>
        <taxon>Tracheophyta</taxon>
        <taxon>Spermatophyta</taxon>
        <taxon>Magnoliopsida</taxon>
        <taxon>eudicotyledons</taxon>
        <taxon>Gunneridae</taxon>
        <taxon>Pentapetalae</taxon>
        <taxon>asterids</taxon>
        <taxon>campanulids</taxon>
        <taxon>Asterales</taxon>
        <taxon>Asteraceae</taxon>
        <taxon>Carduoideae</taxon>
        <taxon>Cardueae</taxon>
        <taxon>Arctiinae</taxon>
        <taxon>Arctium</taxon>
    </lineage>
</organism>
<proteinExistence type="predicted"/>
<keyword evidence="2" id="KW-1185">Reference proteome</keyword>
<dbReference type="EMBL" id="CM042053">
    <property type="protein sequence ID" value="KAI3715011.1"/>
    <property type="molecule type" value="Genomic_DNA"/>
</dbReference>
<evidence type="ECO:0000313" key="1">
    <source>
        <dbReference type="EMBL" id="KAI3715011.1"/>
    </source>
</evidence>
<name>A0ACB9AYJ3_ARCLA</name>
<reference evidence="1 2" key="2">
    <citation type="journal article" date="2022" name="Mol. Ecol. Resour.">
        <title>The genomes of chicory, endive, great burdock and yacon provide insights into Asteraceae paleo-polyploidization history and plant inulin production.</title>
        <authorList>
            <person name="Fan W."/>
            <person name="Wang S."/>
            <person name="Wang H."/>
            <person name="Wang A."/>
            <person name="Jiang F."/>
            <person name="Liu H."/>
            <person name="Zhao H."/>
            <person name="Xu D."/>
            <person name="Zhang Y."/>
        </authorList>
    </citation>
    <scope>NUCLEOTIDE SEQUENCE [LARGE SCALE GENOMIC DNA]</scope>
    <source>
        <strain evidence="2">cv. Niubang</strain>
    </source>
</reference>
<reference evidence="2" key="1">
    <citation type="journal article" date="2022" name="Mol. Ecol. Resour.">
        <title>The genomes of chicory, endive, great burdock and yacon provide insights into Asteraceae palaeo-polyploidization history and plant inulin production.</title>
        <authorList>
            <person name="Fan W."/>
            <person name="Wang S."/>
            <person name="Wang H."/>
            <person name="Wang A."/>
            <person name="Jiang F."/>
            <person name="Liu H."/>
            <person name="Zhao H."/>
            <person name="Xu D."/>
            <person name="Zhang Y."/>
        </authorList>
    </citation>
    <scope>NUCLEOTIDE SEQUENCE [LARGE SCALE GENOMIC DNA]</scope>
    <source>
        <strain evidence="2">cv. Niubang</strain>
    </source>
</reference>
<accession>A0ACB9AYJ3</accession>
<dbReference type="Proteomes" id="UP001055879">
    <property type="component" value="Linkage Group LG07"/>
</dbReference>
<protein>
    <submittedName>
        <fullName evidence="1">Uncharacterized protein</fullName>
    </submittedName>
</protein>